<dbReference type="GO" id="GO:0005737">
    <property type="term" value="C:cytoplasm"/>
    <property type="evidence" value="ECO:0007669"/>
    <property type="project" value="InterPro"/>
</dbReference>
<feature type="compositionally biased region" description="Basic residues" evidence="1">
    <location>
        <begin position="78"/>
        <end position="94"/>
    </location>
</feature>
<dbReference type="EMBL" id="QKMR01000049">
    <property type="protein sequence ID" value="PYG83884.1"/>
    <property type="molecule type" value="Genomic_DNA"/>
</dbReference>
<feature type="region of interest" description="Disordered" evidence="1">
    <location>
        <begin position="60"/>
        <end position="94"/>
    </location>
</feature>
<evidence type="ECO:0000259" key="2">
    <source>
        <dbReference type="Pfam" id="PF08845"/>
    </source>
</evidence>
<evidence type="ECO:0000313" key="4">
    <source>
        <dbReference type="Proteomes" id="UP000248132"/>
    </source>
</evidence>
<dbReference type="Proteomes" id="UP000248132">
    <property type="component" value="Unassembled WGS sequence"/>
</dbReference>
<dbReference type="InterPro" id="IPR014944">
    <property type="entry name" value="Toxin_SymE-like"/>
</dbReference>
<dbReference type="GO" id="GO:0016070">
    <property type="term" value="P:RNA metabolic process"/>
    <property type="evidence" value="ECO:0007669"/>
    <property type="project" value="InterPro"/>
</dbReference>
<dbReference type="GO" id="GO:0003723">
    <property type="term" value="F:RNA binding"/>
    <property type="evidence" value="ECO:0007669"/>
    <property type="project" value="InterPro"/>
</dbReference>
<proteinExistence type="predicted"/>
<feature type="domain" description="Toxin SymE-like" evidence="2">
    <location>
        <begin position="4"/>
        <end position="53"/>
    </location>
</feature>
<reference evidence="3 4" key="1">
    <citation type="submission" date="2018-06" db="EMBL/GenBank/DDBJ databases">
        <title>Genomic Encyclopedia of Type Strains, Phase I: the one thousand microbial genomes (KMG-I) project.</title>
        <authorList>
            <person name="Kyrpides N."/>
        </authorList>
    </citation>
    <scope>NUCLEOTIDE SEQUENCE [LARGE SCALE GENOMIC DNA]</scope>
    <source>
        <strain evidence="3 4">DSM 19573</strain>
    </source>
</reference>
<accession>A0A318XIB0</accession>
<evidence type="ECO:0000256" key="1">
    <source>
        <dbReference type="SAM" id="MobiDB-lite"/>
    </source>
</evidence>
<dbReference type="AlphaFoldDB" id="A0A318XIB0"/>
<comment type="caution">
    <text evidence="3">The sequence shown here is derived from an EMBL/GenBank/DDBJ whole genome shotgun (WGS) entry which is preliminary data.</text>
</comment>
<protein>
    <submittedName>
        <fullName evidence="3">Type I toxin-antitoxin system toxin SymE</fullName>
    </submittedName>
</protein>
<name>A0A318XIB0_9FIRM</name>
<dbReference type="Pfam" id="PF08845">
    <property type="entry name" value="SymE_toxin"/>
    <property type="match status" value="1"/>
</dbReference>
<dbReference type="GO" id="GO:0016788">
    <property type="term" value="F:hydrolase activity, acting on ester bonds"/>
    <property type="evidence" value="ECO:0007669"/>
    <property type="project" value="InterPro"/>
</dbReference>
<keyword evidence="4" id="KW-1185">Reference proteome</keyword>
<dbReference type="OrthoDB" id="9803936at2"/>
<evidence type="ECO:0000313" key="3">
    <source>
        <dbReference type="EMBL" id="PYG83884.1"/>
    </source>
</evidence>
<gene>
    <name evidence="3" type="ORF">LY28_03790</name>
</gene>
<sequence>MSSRMLTVSSVYPNSCIKPVPAVRVQGKWLENIGFHVGCKVEIYESDGEITIKLAESDCNTSKSSETAENKKNSPKNSKSKKQTQTRGRKVLYG</sequence>
<dbReference type="RefSeq" id="WP_110463695.1">
    <property type="nucleotide sequence ID" value="NZ_QKMR01000049.1"/>
</dbReference>
<organism evidence="3 4">
    <name type="scientific">Ruminiclostridium sufflavum DSM 19573</name>
    <dbReference type="NCBI Taxonomy" id="1121337"/>
    <lineage>
        <taxon>Bacteria</taxon>
        <taxon>Bacillati</taxon>
        <taxon>Bacillota</taxon>
        <taxon>Clostridia</taxon>
        <taxon>Eubacteriales</taxon>
        <taxon>Oscillospiraceae</taxon>
        <taxon>Ruminiclostridium</taxon>
    </lineage>
</organism>